<keyword evidence="19" id="KW-1185">Reference proteome</keyword>
<dbReference type="Gene3D" id="3.30.1490.20">
    <property type="entry name" value="ATP-grasp fold, A domain"/>
    <property type="match status" value="1"/>
</dbReference>
<feature type="active site" evidence="13">
    <location>
        <position position="16"/>
    </location>
</feature>
<dbReference type="OrthoDB" id="9813261at2"/>
<dbReference type="InterPro" id="IPR011761">
    <property type="entry name" value="ATP-grasp"/>
</dbReference>
<dbReference type="PIRSF" id="PIRSF039102">
    <property type="entry name" value="Ddl/VanB"/>
    <property type="match status" value="1"/>
</dbReference>
<evidence type="ECO:0000256" key="12">
    <source>
        <dbReference type="HAMAP-Rule" id="MF_00047"/>
    </source>
</evidence>
<feature type="binding site" evidence="15">
    <location>
        <position position="288"/>
    </location>
    <ligand>
        <name>Mg(2+)</name>
        <dbReference type="ChEBI" id="CHEBI:18420"/>
        <label>1</label>
    </ligand>
</feature>
<feature type="binding site" evidence="14">
    <location>
        <begin position="300"/>
        <end position="301"/>
    </location>
    <ligand>
        <name>ATP</name>
        <dbReference type="ChEBI" id="CHEBI:30616"/>
    </ligand>
</feature>
<dbReference type="PROSITE" id="PS00843">
    <property type="entry name" value="DALA_DALA_LIGASE_1"/>
    <property type="match status" value="1"/>
</dbReference>
<accession>A0A662Z4J3</accession>
<evidence type="ECO:0000256" key="7">
    <source>
        <dbReference type="ARBA" id="ARBA00022842"/>
    </source>
</evidence>
<evidence type="ECO:0000256" key="2">
    <source>
        <dbReference type="ARBA" id="ARBA00010871"/>
    </source>
</evidence>
<evidence type="ECO:0000256" key="1">
    <source>
        <dbReference type="ARBA" id="ARBA00001936"/>
    </source>
</evidence>
<dbReference type="GO" id="GO:0008360">
    <property type="term" value="P:regulation of cell shape"/>
    <property type="evidence" value="ECO:0007669"/>
    <property type="project" value="UniProtKB-KW"/>
</dbReference>
<dbReference type="UniPathway" id="UPA00219"/>
<evidence type="ECO:0000256" key="8">
    <source>
        <dbReference type="ARBA" id="ARBA00022960"/>
    </source>
</evidence>
<keyword evidence="6 16" id="KW-0067">ATP-binding</keyword>
<dbReference type="AlphaFoldDB" id="A0A662Z4J3"/>
<evidence type="ECO:0000256" key="16">
    <source>
        <dbReference type="PROSITE-ProRule" id="PRU00409"/>
    </source>
</evidence>
<comment type="subcellular location">
    <subcellularLocation>
        <location evidence="12">Cytoplasm</location>
    </subcellularLocation>
</comment>
<dbReference type="InterPro" id="IPR011095">
    <property type="entry name" value="Dala_Dala_lig_C"/>
</dbReference>
<reference evidence="18 19" key="1">
    <citation type="submission" date="2016-10" db="EMBL/GenBank/DDBJ databases">
        <authorList>
            <person name="Varghese N."/>
            <person name="Submissions S."/>
        </authorList>
    </citation>
    <scope>NUCLEOTIDE SEQUENCE [LARGE SCALE GENOMIC DNA]</scope>
    <source>
        <strain evidence="18 19">IBRC-M10081</strain>
    </source>
</reference>
<sequence>MTKIKVAILYGGKSTEHEVSIRSAASIFNAIDKDKHDVKLIYINKDGRFIYHENKEIIPVDESAGHVLSLMPATGFMFNDRVLDIDVVFPVLHGNAGEDGNLQGMLEMLEVAYVGCNTRASAVCMDKDMTKRLLTEAGIQVAPGLVFKHFEKNHVSFEAVKNVLGLPMFVKPVNQGSSVGVTKLSDATEFQKAMDTAFSLDTKVMIESGIVGREIEVSVLGNEDLTLSMPGEIVSNIDFYDYESKYVSDDGASLRIPAILTDEEIVKIQDVAARTYRALDCEGLSRVDVFLTESGEVIVNEVNTLPGFTNISMYPKLLEVSGVPYSELITQLIQLAKDRYALNGQLKRSL</sequence>
<feature type="active site" evidence="13">
    <location>
        <position position="312"/>
    </location>
</feature>
<keyword evidence="10 15" id="KW-0464">Manganese</keyword>
<dbReference type="EMBL" id="FOIT01000005">
    <property type="protein sequence ID" value="SEW11089.1"/>
    <property type="molecule type" value="Genomic_DNA"/>
</dbReference>
<evidence type="ECO:0000256" key="14">
    <source>
        <dbReference type="PIRSR" id="PIRSR039102-2"/>
    </source>
</evidence>
<feature type="binding site" evidence="15">
    <location>
        <position position="301"/>
    </location>
    <ligand>
        <name>Mg(2+)</name>
        <dbReference type="ChEBI" id="CHEBI:18420"/>
        <label>2</label>
    </ligand>
</feature>
<evidence type="ECO:0000256" key="15">
    <source>
        <dbReference type="PIRSR" id="PIRSR039102-3"/>
    </source>
</evidence>
<keyword evidence="5 14" id="KW-0547">Nucleotide-binding</keyword>
<evidence type="ECO:0000256" key="4">
    <source>
        <dbReference type="ARBA" id="ARBA00022723"/>
    </source>
</evidence>
<dbReference type="FunFam" id="3.30.470.20:FF:000008">
    <property type="entry name" value="D-alanine--D-alanine ligase"/>
    <property type="match status" value="1"/>
</dbReference>
<dbReference type="PANTHER" id="PTHR23132">
    <property type="entry name" value="D-ALANINE--D-ALANINE LIGASE"/>
    <property type="match status" value="1"/>
</dbReference>
<comment type="function">
    <text evidence="12">Cell wall formation.</text>
</comment>
<feature type="domain" description="ATP-grasp" evidence="17">
    <location>
        <begin position="131"/>
        <end position="334"/>
    </location>
</feature>
<comment type="pathway">
    <text evidence="12">Cell wall biogenesis; peptidoglycan biosynthesis.</text>
</comment>
<keyword evidence="8 12" id="KW-0133">Cell shape</keyword>
<dbReference type="NCBIfam" id="NF002528">
    <property type="entry name" value="PRK01966.1-4"/>
    <property type="match status" value="1"/>
</dbReference>
<comment type="cofactor">
    <cofactor evidence="1">
        <name>Mn(2+)</name>
        <dbReference type="ChEBI" id="CHEBI:29035"/>
    </cofactor>
</comment>
<evidence type="ECO:0000256" key="3">
    <source>
        <dbReference type="ARBA" id="ARBA00022598"/>
    </source>
</evidence>
<dbReference type="GO" id="GO:0005524">
    <property type="term" value="F:ATP binding"/>
    <property type="evidence" value="ECO:0007669"/>
    <property type="project" value="UniProtKB-UniRule"/>
</dbReference>
<comment type="catalytic activity">
    <reaction evidence="12">
        <text>2 D-alanine + ATP = D-alanyl-D-alanine + ADP + phosphate + H(+)</text>
        <dbReference type="Rhea" id="RHEA:11224"/>
        <dbReference type="ChEBI" id="CHEBI:15378"/>
        <dbReference type="ChEBI" id="CHEBI:30616"/>
        <dbReference type="ChEBI" id="CHEBI:43474"/>
        <dbReference type="ChEBI" id="CHEBI:57416"/>
        <dbReference type="ChEBI" id="CHEBI:57822"/>
        <dbReference type="ChEBI" id="CHEBI:456216"/>
        <dbReference type="EC" id="6.3.2.4"/>
    </reaction>
</comment>
<dbReference type="Pfam" id="PF07478">
    <property type="entry name" value="Dala_Dala_lig_C"/>
    <property type="match status" value="1"/>
</dbReference>
<feature type="binding site" evidence="14">
    <location>
        <begin position="207"/>
        <end position="214"/>
    </location>
    <ligand>
        <name>ATP</name>
        <dbReference type="ChEBI" id="CHEBI:30616"/>
    </ligand>
</feature>
<evidence type="ECO:0000313" key="18">
    <source>
        <dbReference type="EMBL" id="SEW11089.1"/>
    </source>
</evidence>
<dbReference type="Gene3D" id="3.40.50.20">
    <property type="match status" value="1"/>
</dbReference>
<evidence type="ECO:0000259" key="17">
    <source>
        <dbReference type="PROSITE" id="PS50975"/>
    </source>
</evidence>
<evidence type="ECO:0000256" key="10">
    <source>
        <dbReference type="ARBA" id="ARBA00023211"/>
    </source>
</evidence>
<evidence type="ECO:0000256" key="11">
    <source>
        <dbReference type="ARBA" id="ARBA00023316"/>
    </source>
</evidence>
<comment type="similarity">
    <text evidence="2 12">Belongs to the D-alanine--D-alanine ligase family.</text>
</comment>
<dbReference type="RefSeq" id="WP_091475665.1">
    <property type="nucleotide sequence ID" value="NZ_FOIT01000005.1"/>
</dbReference>
<dbReference type="PROSITE" id="PS00844">
    <property type="entry name" value="DALA_DALA_LIGASE_2"/>
    <property type="match status" value="1"/>
</dbReference>
<dbReference type="Gene3D" id="3.30.470.20">
    <property type="entry name" value="ATP-grasp fold, B domain"/>
    <property type="match status" value="1"/>
</dbReference>
<evidence type="ECO:0000256" key="9">
    <source>
        <dbReference type="ARBA" id="ARBA00022984"/>
    </source>
</evidence>
<comment type="cofactor">
    <cofactor evidence="15">
        <name>Mg(2+)</name>
        <dbReference type="ChEBI" id="CHEBI:18420"/>
    </cofactor>
    <cofactor evidence="15">
        <name>Mn(2+)</name>
        <dbReference type="ChEBI" id="CHEBI:29035"/>
    </cofactor>
    <text evidence="15">Binds 2 magnesium or manganese ions per subunit.</text>
</comment>
<dbReference type="SUPFAM" id="SSF56059">
    <property type="entry name" value="Glutathione synthetase ATP-binding domain-like"/>
    <property type="match status" value="1"/>
</dbReference>
<evidence type="ECO:0000313" key="19">
    <source>
        <dbReference type="Proteomes" id="UP000243605"/>
    </source>
</evidence>
<organism evidence="18 19">
    <name type="scientific">Aliicoccus persicus</name>
    <dbReference type="NCBI Taxonomy" id="930138"/>
    <lineage>
        <taxon>Bacteria</taxon>
        <taxon>Bacillati</taxon>
        <taxon>Bacillota</taxon>
        <taxon>Bacilli</taxon>
        <taxon>Bacillales</taxon>
        <taxon>Staphylococcaceae</taxon>
        <taxon>Aliicoccus</taxon>
    </lineage>
</organism>
<keyword evidence="9 12" id="KW-0573">Peptidoglycan synthesis</keyword>
<dbReference type="PROSITE" id="PS50975">
    <property type="entry name" value="ATP_GRASP"/>
    <property type="match status" value="1"/>
</dbReference>
<feature type="active site" evidence="13">
    <location>
        <position position="177"/>
    </location>
</feature>
<feature type="binding site" evidence="15">
    <location>
        <position position="303"/>
    </location>
    <ligand>
        <name>Mg(2+)</name>
        <dbReference type="ChEBI" id="CHEBI:18420"/>
        <label>2</label>
    </ligand>
</feature>
<dbReference type="GO" id="GO:0071555">
    <property type="term" value="P:cell wall organization"/>
    <property type="evidence" value="ECO:0007669"/>
    <property type="project" value="UniProtKB-KW"/>
</dbReference>
<evidence type="ECO:0000256" key="6">
    <source>
        <dbReference type="ARBA" id="ARBA00022840"/>
    </source>
</evidence>
<keyword evidence="4 15" id="KW-0479">Metal-binding</keyword>
<dbReference type="HAMAP" id="MF_00047">
    <property type="entry name" value="Dala_Dala_lig"/>
    <property type="match status" value="1"/>
</dbReference>
<dbReference type="GO" id="GO:0005829">
    <property type="term" value="C:cytosol"/>
    <property type="evidence" value="ECO:0007669"/>
    <property type="project" value="TreeGrafter"/>
</dbReference>
<dbReference type="EC" id="6.3.2.4" evidence="12"/>
<feature type="binding site" evidence="14">
    <location>
        <begin position="169"/>
        <end position="171"/>
    </location>
    <ligand>
        <name>ATP</name>
        <dbReference type="ChEBI" id="CHEBI:30616"/>
    </ligand>
</feature>
<feature type="binding site" evidence="14">
    <location>
        <position position="127"/>
    </location>
    <ligand>
        <name>ATP</name>
        <dbReference type="ChEBI" id="CHEBI:30616"/>
    </ligand>
</feature>
<dbReference type="InterPro" id="IPR013815">
    <property type="entry name" value="ATP_grasp_subdomain_1"/>
</dbReference>
<keyword evidence="11 12" id="KW-0961">Cell wall biogenesis/degradation</keyword>
<dbReference type="InterPro" id="IPR011127">
    <property type="entry name" value="Dala_Dala_lig_N"/>
</dbReference>
<proteinExistence type="inferred from homology"/>
<keyword evidence="12" id="KW-0963">Cytoplasm</keyword>
<evidence type="ECO:0000256" key="13">
    <source>
        <dbReference type="PIRSR" id="PIRSR039102-1"/>
    </source>
</evidence>
<dbReference type="InterPro" id="IPR000291">
    <property type="entry name" value="D-Ala_lig_Van_CS"/>
</dbReference>
<feature type="binding site" evidence="14">
    <location>
        <begin position="177"/>
        <end position="178"/>
    </location>
    <ligand>
        <name>ATP</name>
        <dbReference type="ChEBI" id="CHEBI:30616"/>
    </ligand>
</feature>
<dbReference type="GO" id="GO:0046872">
    <property type="term" value="F:metal ion binding"/>
    <property type="evidence" value="ECO:0007669"/>
    <property type="project" value="UniProtKB-KW"/>
</dbReference>
<keyword evidence="3 12" id="KW-0436">Ligase</keyword>
<dbReference type="NCBIfam" id="TIGR01205">
    <property type="entry name" value="D_ala_D_alaTIGR"/>
    <property type="match status" value="1"/>
</dbReference>
<dbReference type="NCBIfam" id="NF002378">
    <property type="entry name" value="PRK01372.1"/>
    <property type="match status" value="1"/>
</dbReference>
<dbReference type="Pfam" id="PF01820">
    <property type="entry name" value="Dala_Dala_lig_N"/>
    <property type="match status" value="1"/>
</dbReference>
<dbReference type="Proteomes" id="UP000243605">
    <property type="component" value="Unassembled WGS sequence"/>
</dbReference>
<dbReference type="GO" id="GO:0009252">
    <property type="term" value="P:peptidoglycan biosynthetic process"/>
    <property type="evidence" value="ECO:0007669"/>
    <property type="project" value="UniProtKB-UniRule"/>
</dbReference>
<keyword evidence="7 15" id="KW-0460">Magnesium</keyword>
<dbReference type="InterPro" id="IPR016185">
    <property type="entry name" value="PreATP-grasp_dom_sf"/>
</dbReference>
<protein>
    <recommendedName>
        <fullName evidence="12">D-alanine--D-alanine ligase</fullName>
        <ecNumber evidence="12">6.3.2.4</ecNumber>
    </recommendedName>
    <alternativeName>
        <fullName evidence="12">D-Ala-D-Ala ligase</fullName>
    </alternativeName>
    <alternativeName>
        <fullName evidence="12">D-alanylalanine synthetase</fullName>
    </alternativeName>
</protein>
<dbReference type="PANTHER" id="PTHR23132:SF25">
    <property type="entry name" value="D-ALANINE--D-ALANINE LIGASE A"/>
    <property type="match status" value="1"/>
</dbReference>
<gene>
    <name evidence="12" type="primary">ddl</name>
    <name evidence="18" type="ORF">SAMN05192557_1651</name>
</gene>
<dbReference type="GO" id="GO:0008716">
    <property type="term" value="F:D-alanine-D-alanine ligase activity"/>
    <property type="evidence" value="ECO:0007669"/>
    <property type="project" value="UniProtKB-UniRule"/>
</dbReference>
<name>A0A662Z4J3_9STAP</name>
<feature type="binding site" evidence="15">
    <location>
        <position position="301"/>
    </location>
    <ligand>
        <name>Mg(2+)</name>
        <dbReference type="ChEBI" id="CHEBI:18420"/>
        <label>1</label>
    </ligand>
</feature>
<dbReference type="SUPFAM" id="SSF52440">
    <property type="entry name" value="PreATP-grasp domain"/>
    <property type="match status" value="1"/>
</dbReference>
<evidence type="ECO:0000256" key="5">
    <source>
        <dbReference type="ARBA" id="ARBA00022741"/>
    </source>
</evidence>
<dbReference type="InterPro" id="IPR005905">
    <property type="entry name" value="D_ala_D_ala"/>
</dbReference>